<dbReference type="InterPro" id="IPR019734">
    <property type="entry name" value="TPR_rpt"/>
</dbReference>
<dbReference type="Proteomes" id="UP000006073">
    <property type="component" value="Unassembled WGS sequence"/>
</dbReference>
<dbReference type="PANTHER" id="PTHR12558">
    <property type="entry name" value="CELL DIVISION CYCLE 16,23,27"/>
    <property type="match status" value="1"/>
</dbReference>
<dbReference type="InterPro" id="IPR011990">
    <property type="entry name" value="TPR-like_helical_dom_sf"/>
</dbReference>
<dbReference type="Pfam" id="PF13431">
    <property type="entry name" value="TPR_17"/>
    <property type="match status" value="1"/>
</dbReference>
<dbReference type="PANTHER" id="PTHR12558:SF13">
    <property type="entry name" value="CELL DIVISION CYCLE PROTEIN 27 HOMOLOG"/>
    <property type="match status" value="1"/>
</dbReference>
<dbReference type="OrthoDB" id="9779074at2"/>
<dbReference type="Pfam" id="PF13181">
    <property type="entry name" value="TPR_8"/>
    <property type="match status" value="1"/>
</dbReference>
<organism evidence="2 3">
    <name type="scientific">Indibacter alkaliphilus (strain CCUG 57479 / KCTC 22604 / LW1)</name>
    <dbReference type="NCBI Taxonomy" id="1189612"/>
    <lineage>
        <taxon>Bacteria</taxon>
        <taxon>Pseudomonadati</taxon>
        <taxon>Bacteroidota</taxon>
        <taxon>Cytophagia</taxon>
        <taxon>Cytophagales</taxon>
        <taxon>Cyclobacteriaceae</taxon>
    </lineage>
</organism>
<dbReference type="eggNOG" id="COG0457">
    <property type="taxonomic scope" value="Bacteria"/>
</dbReference>
<keyword evidence="3" id="KW-1185">Reference proteome</keyword>
<dbReference type="EMBL" id="ALWO02000002">
    <property type="protein sequence ID" value="EPA00572.1"/>
    <property type="molecule type" value="Genomic_DNA"/>
</dbReference>
<name>S2E7I6_INDAL</name>
<keyword evidence="1" id="KW-0802">TPR repeat</keyword>
<gene>
    <name evidence="2" type="ORF">A33Q_0045</name>
</gene>
<reference evidence="2 3" key="1">
    <citation type="journal article" date="2013" name="Genome Announc.">
        <title>Draft Genome Sequence of Indibacter alkaliphilus Strain LW1T, Isolated from Lonar Lake, a Haloalkaline Lake in the Buldana District of Maharashtra, India.</title>
        <authorList>
            <person name="Singh A."/>
            <person name="Kumar Jangir P."/>
            <person name="Sharma R."/>
            <person name="Singh A."/>
            <person name="Kumar Pinnaka A."/>
            <person name="Shivaji S."/>
        </authorList>
    </citation>
    <scope>NUCLEOTIDE SEQUENCE [LARGE SCALE GENOMIC DNA]</scope>
    <source>
        <strain evidence="3">CCUG 57479 / KCTC 22604 / LW1</strain>
    </source>
</reference>
<dbReference type="SUPFAM" id="SSF48452">
    <property type="entry name" value="TPR-like"/>
    <property type="match status" value="2"/>
</dbReference>
<dbReference type="eggNOG" id="COG5616">
    <property type="taxonomic scope" value="Bacteria"/>
</dbReference>
<dbReference type="Gene3D" id="1.25.40.10">
    <property type="entry name" value="Tetratricopeptide repeat domain"/>
    <property type="match status" value="2"/>
</dbReference>
<evidence type="ECO:0000313" key="3">
    <source>
        <dbReference type="Proteomes" id="UP000006073"/>
    </source>
</evidence>
<dbReference type="SMART" id="SM00028">
    <property type="entry name" value="TPR"/>
    <property type="match status" value="5"/>
</dbReference>
<sequence>MQLSKISAFSVISKSGVEYYKNSNENLSNIAKTLNVNYILEGKIQRVNNRIKINTNLIQVSGNKNIWAESYERDLSDIFELQSDIAQAIAISLSTKLTEEEKFLLEKKPTQSFTAYEYYMKGRNYYYKYNVEDNLKAIQEFKNAIEVDRNFALAWAGLGDAFSQNYGRFKMERIWIDSAKASSQRAISLDSNLSEAYKALATAHYYNGEYEDNFNLLQKAVELNPNNSQAVGNLATSYFIRGELDEAIQRQKKAAGLNPKNYIPFQIVGWTYRLLKDYENAIQWLNKSLEIQPESDTYEQLGLSYLGMADTLAAKSLVPELLGLLKGISDEKGLPLATQQGTAAKIYESAGIISFFCEDFDSSMEYFQSFIKYNEAAGRDPLSSAPIYLGYLHLLQGNNMDAEVLLEGANYINMGEIKQNTDDPDHFFKMAMIYAIYDDKEKCMEYLIAAKNMKWVDIQMAESNPVFYHLIDYQPWKEFKAEIEQKILLMKNKELSLK</sequence>
<dbReference type="AlphaFoldDB" id="S2E7I6"/>
<dbReference type="PROSITE" id="PS50005">
    <property type="entry name" value="TPR"/>
    <property type="match status" value="3"/>
</dbReference>
<comment type="caution">
    <text evidence="2">The sequence shown here is derived from an EMBL/GenBank/DDBJ whole genome shotgun (WGS) entry which is preliminary data.</text>
</comment>
<dbReference type="RefSeq" id="WP_016254395.1">
    <property type="nucleotide sequence ID" value="NZ_ALWO02000002.1"/>
</dbReference>
<evidence type="ECO:0000313" key="2">
    <source>
        <dbReference type="EMBL" id="EPA00572.1"/>
    </source>
</evidence>
<evidence type="ECO:0000256" key="1">
    <source>
        <dbReference type="PROSITE-ProRule" id="PRU00339"/>
    </source>
</evidence>
<accession>S2E7I6</accession>
<feature type="repeat" description="TPR" evidence="1">
    <location>
        <begin position="262"/>
        <end position="295"/>
    </location>
</feature>
<protein>
    <submittedName>
        <fullName evidence="2">Uncharacterized protein</fullName>
    </submittedName>
</protein>
<dbReference type="PROSITE" id="PS50293">
    <property type="entry name" value="TPR_REGION"/>
    <property type="match status" value="1"/>
</dbReference>
<feature type="repeat" description="TPR" evidence="1">
    <location>
        <begin position="228"/>
        <end position="261"/>
    </location>
</feature>
<proteinExistence type="predicted"/>
<dbReference type="STRING" id="1189612.A33Q_0045"/>
<feature type="repeat" description="TPR" evidence="1">
    <location>
        <begin position="194"/>
        <end position="227"/>
    </location>
</feature>